<dbReference type="InterPro" id="IPR032789">
    <property type="entry name" value="T2SS-T3SS_pil_N"/>
</dbReference>
<feature type="chain" id="PRO_5046243832" evidence="1">
    <location>
        <begin position="20"/>
        <end position="135"/>
    </location>
</feature>
<reference evidence="4" key="1">
    <citation type="journal article" date="2019" name="Int. J. Syst. Evol. Microbiol.">
        <title>The Global Catalogue of Microorganisms (GCM) 10K type strain sequencing project: providing services to taxonomists for standard genome sequencing and annotation.</title>
        <authorList>
            <consortium name="The Broad Institute Genomics Platform"/>
            <consortium name="The Broad Institute Genome Sequencing Center for Infectious Disease"/>
            <person name="Wu L."/>
            <person name="Ma J."/>
        </authorList>
    </citation>
    <scope>NUCLEOTIDE SEQUENCE [LARGE SCALE GENOMIC DNA]</scope>
    <source>
        <strain evidence="4">DFY28</strain>
    </source>
</reference>
<proteinExistence type="predicted"/>
<protein>
    <submittedName>
        <fullName evidence="3">Pilus assembly protein N-terminal domain-containing protein</fullName>
    </submittedName>
</protein>
<gene>
    <name evidence="3" type="ORF">ACFSC0_05665</name>
</gene>
<evidence type="ECO:0000313" key="3">
    <source>
        <dbReference type="EMBL" id="MFD1782872.1"/>
    </source>
</evidence>
<sequence length="135" mass="14355">MRLMLAALSALAVAAPAAAETMRIELDHSTRVRLPSPARDVLLANPDVADVTMLDTRNLVILGKAYGMTHLLIVDTAGRTVFDRNLVVSAPVKGQVSLYRGPEQRTYACAPDCEVATRKEAAQGAAQAVQTQSAP</sequence>
<comment type="caution">
    <text evidence="3">The sequence shown here is derived from an EMBL/GenBank/DDBJ whole genome shotgun (WGS) entry which is preliminary data.</text>
</comment>
<feature type="domain" description="Pilus formation protein N-terminal" evidence="2">
    <location>
        <begin position="18"/>
        <end position="89"/>
    </location>
</feature>
<dbReference type="Proteomes" id="UP001597237">
    <property type="component" value="Unassembled WGS sequence"/>
</dbReference>
<evidence type="ECO:0000313" key="4">
    <source>
        <dbReference type="Proteomes" id="UP001597237"/>
    </source>
</evidence>
<organism evidence="3 4">
    <name type="scientific">Phenylobacterium terrae</name>
    <dbReference type="NCBI Taxonomy" id="2665495"/>
    <lineage>
        <taxon>Bacteria</taxon>
        <taxon>Pseudomonadati</taxon>
        <taxon>Pseudomonadota</taxon>
        <taxon>Alphaproteobacteria</taxon>
        <taxon>Caulobacterales</taxon>
        <taxon>Caulobacteraceae</taxon>
        <taxon>Phenylobacterium</taxon>
    </lineage>
</organism>
<accession>A0ABW4MZ55</accession>
<evidence type="ECO:0000259" key="2">
    <source>
        <dbReference type="Pfam" id="PF13629"/>
    </source>
</evidence>
<keyword evidence="1" id="KW-0732">Signal</keyword>
<keyword evidence="4" id="KW-1185">Reference proteome</keyword>
<dbReference type="Pfam" id="PF13629">
    <property type="entry name" value="T2SS-T3SS_pil_N"/>
    <property type="match status" value="1"/>
</dbReference>
<evidence type="ECO:0000256" key="1">
    <source>
        <dbReference type="SAM" id="SignalP"/>
    </source>
</evidence>
<dbReference type="EMBL" id="JBHUEY010000001">
    <property type="protein sequence ID" value="MFD1782872.1"/>
    <property type="molecule type" value="Genomic_DNA"/>
</dbReference>
<feature type="signal peptide" evidence="1">
    <location>
        <begin position="1"/>
        <end position="19"/>
    </location>
</feature>
<name>A0ABW4MZ55_9CAUL</name>
<dbReference type="RefSeq" id="WP_377282601.1">
    <property type="nucleotide sequence ID" value="NZ_JBHRSI010000007.1"/>
</dbReference>